<evidence type="ECO:0000313" key="4">
    <source>
        <dbReference type="Proteomes" id="UP000051296"/>
    </source>
</evidence>
<keyword evidence="4" id="KW-1185">Reference proteome</keyword>
<dbReference type="AlphaFoldDB" id="A0A0R2FZ06"/>
<organism evidence="3 4">
    <name type="scientific">Weissella halotolerans DSM 20190</name>
    <dbReference type="NCBI Taxonomy" id="1123500"/>
    <lineage>
        <taxon>Bacteria</taxon>
        <taxon>Bacillati</taxon>
        <taxon>Bacillota</taxon>
        <taxon>Bacilli</taxon>
        <taxon>Lactobacillales</taxon>
        <taxon>Lactobacillaceae</taxon>
        <taxon>Weissella</taxon>
    </lineage>
</organism>
<comment type="similarity">
    <text evidence="1 2">Belongs to the UPF0473 family.</text>
</comment>
<dbReference type="FunCoup" id="A0A0R2FZ06">
    <property type="interactions" value="14"/>
</dbReference>
<protein>
    <recommendedName>
        <fullName evidence="2">UPF0473 protein IV68_GL000491</fullName>
    </recommendedName>
</protein>
<sequence length="97" mass="11182">MNDEQDIITLYDENGDEELFEVLFTFHNDDYNRDYIIVYPAGADPDEGTVDMYPFIFNAPKEDDGTEGTFDEIEDDAEFAMVEAALNQYLDEMDAKD</sequence>
<dbReference type="RefSeq" id="WP_022790816.1">
    <property type="nucleotide sequence ID" value="NZ_ATUU01000001.1"/>
</dbReference>
<name>A0A0R2FZ06_9LACO</name>
<evidence type="ECO:0000256" key="1">
    <source>
        <dbReference type="ARBA" id="ARBA00008439"/>
    </source>
</evidence>
<dbReference type="PATRIC" id="fig|1123500.6.peg.492"/>
<dbReference type="InterPro" id="IPR009711">
    <property type="entry name" value="UPF0473"/>
</dbReference>
<dbReference type="InParanoid" id="A0A0R2FZ06"/>
<dbReference type="STRING" id="1123500.GCA_000420365_00013"/>
<evidence type="ECO:0000256" key="2">
    <source>
        <dbReference type="HAMAP-Rule" id="MF_01448"/>
    </source>
</evidence>
<dbReference type="PANTHER" id="PTHR40066:SF1">
    <property type="entry name" value="UPF0473 PROTEIN CBO2561_CLC_2432"/>
    <property type="match status" value="1"/>
</dbReference>
<gene>
    <name evidence="3" type="ORF">IV68_GL000491</name>
</gene>
<dbReference type="HAMAP" id="MF_01448">
    <property type="entry name" value="UPF0473"/>
    <property type="match status" value="1"/>
</dbReference>
<dbReference type="PANTHER" id="PTHR40066">
    <property type="entry name" value="UPF0473 PROTEIN CBO2561/CLC_2432"/>
    <property type="match status" value="1"/>
</dbReference>
<dbReference type="Pfam" id="PF06949">
    <property type="entry name" value="DUF1292"/>
    <property type="match status" value="1"/>
</dbReference>
<reference evidence="3 4" key="1">
    <citation type="journal article" date="2015" name="Genome Announc.">
        <title>Expanding the biotechnology potential of lactobacilli through comparative genomics of 213 strains and associated genera.</title>
        <authorList>
            <person name="Sun Z."/>
            <person name="Harris H.M."/>
            <person name="McCann A."/>
            <person name="Guo C."/>
            <person name="Argimon S."/>
            <person name="Zhang W."/>
            <person name="Yang X."/>
            <person name="Jeffery I.B."/>
            <person name="Cooney J.C."/>
            <person name="Kagawa T.F."/>
            <person name="Liu W."/>
            <person name="Song Y."/>
            <person name="Salvetti E."/>
            <person name="Wrobel A."/>
            <person name="Rasinkangas P."/>
            <person name="Parkhill J."/>
            <person name="Rea M.C."/>
            <person name="O'Sullivan O."/>
            <person name="Ritari J."/>
            <person name="Douillard F.P."/>
            <person name="Paul Ross R."/>
            <person name="Yang R."/>
            <person name="Briner A.E."/>
            <person name="Felis G.E."/>
            <person name="de Vos W.M."/>
            <person name="Barrangou R."/>
            <person name="Klaenhammer T.R."/>
            <person name="Caufield P.W."/>
            <person name="Cui Y."/>
            <person name="Zhang H."/>
            <person name="O'Toole P.W."/>
        </authorList>
    </citation>
    <scope>NUCLEOTIDE SEQUENCE [LARGE SCALE GENOMIC DNA]</scope>
    <source>
        <strain evidence="3 4">DSM 20190</strain>
    </source>
</reference>
<proteinExistence type="inferred from homology"/>
<dbReference type="eggNOG" id="COG3906">
    <property type="taxonomic scope" value="Bacteria"/>
</dbReference>
<dbReference type="OrthoDB" id="2086132at2"/>
<dbReference type="NCBIfam" id="NF010217">
    <property type="entry name" value="PRK13678.1-4"/>
    <property type="match status" value="1"/>
</dbReference>
<evidence type="ECO:0000313" key="3">
    <source>
        <dbReference type="EMBL" id="KRN33683.1"/>
    </source>
</evidence>
<dbReference type="Proteomes" id="UP000051296">
    <property type="component" value="Unassembled WGS sequence"/>
</dbReference>
<comment type="caution">
    <text evidence="3">The sequence shown here is derived from an EMBL/GenBank/DDBJ whole genome shotgun (WGS) entry which is preliminary data.</text>
</comment>
<dbReference type="EMBL" id="JQAX01000001">
    <property type="protein sequence ID" value="KRN33683.1"/>
    <property type="molecule type" value="Genomic_DNA"/>
</dbReference>
<accession>A0A0R2FZ06</accession>